<evidence type="ECO:0000313" key="3">
    <source>
        <dbReference type="Proteomes" id="UP000602510"/>
    </source>
</evidence>
<sequence length="119" mass="13102">MAPDVMKGITSGVDALMKKWSLFTEWFPDVQIQLKQLKKITAHSLVAFSTISFTIAAPGMLNAFPHLFVSGGGARGTKIALRLQGKDLVFQGSVRFDWDEENEAMVFTNARITPEGTQV</sequence>
<name>A0A833VVW9_PHYIN</name>
<evidence type="ECO:0000313" key="1">
    <source>
        <dbReference type="EMBL" id="KAF4030979.1"/>
    </source>
</evidence>
<protein>
    <submittedName>
        <fullName evidence="1">Uncharacterized protein</fullName>
    </submittedName>
</protein>
<accession>A0A833VVW9</accession>
<reference evidence="1" key="1">
    <citation type="submission" date="2020-04" db="EMBL/GenBank/DDBJ databases">
        <title>Hybrid Assembly of Korean Phytophthora infestans isolates.</title>
        <authorList>
            <person name="Prokchorchik M."/>
            <person name="Lee Y."/>
            <person name="Seo J."/>
            <person name="Cho J.-H."/>
            <person name="Park Y.-E."/>
            <person name="Jang D.-C."/>
            <person name="Im J.-S."/>
            <person name="Choi J.-G."/>
            <person name="Park H.-J."/>
            <person name="Lee G.-B."/>
            <person name="Lee Y.-G."/>
            <person name="Hong S.-Y."/>
            <person name="Cho K."/>
            <person name="Sohn K.H."/>
        </authorList>
    </citation>
    <scope>NUCLEOTIDE SEQUENCE</scope>
    <source>
        <strain evidence="1">KR_1_A1</strain>
        <strain evidence="2">KR_2_A2</strain>
    </source>
</reference>
<dbReference type="AlphaFoldDB" id="A0A833VVW9"/>
<organism evidence="1 3">
    <name type="scientific">Phytophthora infestans</name>
    <name type="common">Potato late blight agent</name>
    <name type="synonym">Botrytis infestans</name>
    <dbReference type="NCBI Taxonomy" id="4787"/>
    <lineage>
        <taxon>Eukaryota</taxon>
        <taxon>Sar</taxon>
        <taxon>Stramenopiles</taxon>
        <taxon>Oomycota</taxon>
        <taxon>Peronosporomycetes</taxon>
        <taxon>Peronosporales</taxon>
        <taxon>Peronosporaceae</taxon>
        <taxon>Phytophthora</taxon>
    </lineage>
</organism>
<gene>
    <name evidence="1" type="ORF">GN244_ATG17070</name>
    <name evidence="2" type="ORF">GN958_ATG16059</name>
</gene>
<dbReference type="EMBL" id="JAACNO010002256">
    <property type="protein sequence ID" value="KAF4134803.1"/>
    <property type="molecule type" value="Genomic_DNA"/>
</dbReference>
<dbReference type="EMBL" id="WSZM01000604">
    <property type="protein sequence ID" value="KAF4030979.1"/>
    <property type="molecule type" value="Genomic_DNA"/>
</dbReference>
<proteinExistence type="predicted"/>
<evidence type="ECO:0000313" key="2">
    <source>
        <dbReference type="EMBL" id="KAF4134803.1"/>
    </source>
</evidence>
<dbReference type="Proteomes" id="UP000602510">
    <property type="component" value="Unassembled WGS sequence"/>
</dbReference>
<dbReference type="Proteomes" id="UP000704712">
    <property type="component" value="Unassembled WGS sequence"/>
</dbReference>
<comment type="caution">
    <text evidence="1">The sequence shown here is derived from an EMBL/GenBank/DDBJ whole genome shotgun (WGS) entry which is preliminary data.</text>
</comment>
<keyword evidence="3" id="KW-1185">Reference proteome</keyword>